<protein>
    <submittedName>
        <fullName evidence="10">Uncharacterized protein</fullName>
    </submittedName>
</protein>
<name>A0AA88Y361_PINIB</name>
<dbReference type="InterPro" id="IPR008677">
    <property type="entry name" value="MRVI1"/>
</dbReference>
<dbReference type="Proteomes" id="UP001186944">
    <property type="component" value="Unassembled WGS sequence"/>
</dbReference>
<comment type="subcellular location">
    <subcellularLocation>
        <location evidence="2">Cytoplasm</location>
    </subcellularLocation>
    <subcellularLocation>
        <location evidence="1">Membrane</location>
        <topology evidence="1">Single-pass membrane protein</topology>
    </subcellularLocation>
</comment>
<feature type="region of interest" description="Disordered" evidence="8">
    <location>
        <begin position="240"/>
        <end position="269"/>
    </location>
</feature>
<dbReference type="GO" id="GO:0016020">
    <property type="term" value="C:membrane"/>
    <property type="evidence" value="ECO:0007669"/>
    <property type="project" value="UniProtKB-SubCell"/>
</dbReference>
<feature type="compositionally biased region" description="Low complexity" evidence="8">
    <location>
        <begin position="304"/>
        <end position="315"/>
    </location>
</feature>
<gene>
    <name evidence="10" type="ORF">FSP39_009960</name>
</gene>
<evidence type="ECO:0000256" key="7">
    <source>
        <dbReference type="ARBA" id="ARBA00023136"/>
    </source>
</evidence>
<feature type="compositionally biased region" description="Basic and acidic residues" evidence="8">
    <location>
        <begin position="38"/>
        <end position="48"/>
    </location>
</feature>
<evidence type="ECO:0000256" key="5">
    <source>
        <dbReference type="ARBA" id="ARBA00022989"/>
    </source>
</evidence>
<keyword evidence="7 9" id="KW-0472">Membrane</keyword>
<dbReference type="EMBL" id="VSWD01000007">
    <property type="protein sequence ID" value="KAK3097475.1"/>
    <property type="molecule type" value="Genomic_DNA"/>
</dbReference>
<dbReference type="PANTHER" id="PTHR15352">
    <property type="entry name" value="LYMPHOID-RESTRICTED MEMBRANE PROTEIN, JAW1"/>
    <property type="match status" value="1"/>
</dbReference>
<keyword evidence="11" id="KW-1185">Reference proteome</keyword>
<evidence type="ECO:0000256" key="3">
    <source>
        <dbReference type="ARBA" id="ARBA00022490"/>
    </source>
</evidence>
<evidence type="ECO:0000256" key="8">
    <source>
        <dbReference type="SAM" id="MobiDB-lite"/>
    </source>
</evidence>
<feature type="transmembrane region" description="Helical" evidence="9">
    <location>
        <begin position="415"/>
        <end position="436"/>
    </location>
</feature>
<comment type="caution">
    <text evidence="10">The sequence shown here is derived from an EMBL/GenBank/DDBJ whole genome shotgun (WGS) entry which is preliminary data.</text>
</comment>
<evidence type="ECO:0000256" key="6">
    <source>
        <dbReference type="ARBA" id="ARBA00023054"/>
    </source>
</evidence>
<organism evidence="10 11">
    <name type="scientific">Pinctada imbricata</name>
    <name type="common">Atlantic pearl-oyster</name>
    <name type="synonym">Pinctada martensii</name>
    <dbReference type="NCBI Taxonomy" id="66713"/>
    <lineage>
        <taxon>Eukaryota</taxon>
        <taxon>Metazoa</taxon>
        <taxon>Spiralia</taxon>
        <taxon>Lophotrochozoa</taxon>
        <taxon>Mollusca</taxon>
        <taxon>Bivalvia</taxon>
        <taxon>Autobranchia</taxon>
        <taxon>Pteriomorphia</taxon>
        <taxon>Pterioida</taxon>
        <taxon>Pterioidea</taxon>
        <taxon>Pteriidae</taxon>
        <taxon>Pinctada</taxon>
    </lineage>
</organism>
<feature type="compositionally biased region" description="Polar residues" evidence="8">
    <location>
        <begin position="21"/>
        <end position="37"/>
    </location>
</feature>
<dbReference type="Pfam" id="PF05781">
    <property type="entry name" value="MRVI1"/>
    <property type="match status" value="1"/>
</dbReference>
<dbReference type="PANTHER" id="PTHR15352:SF1">
    <property type="entry name" value="KASH5-LIKE COILED-COIL DOMAIN-CONTAINING PROTEIN"/>
    <property type="match status" value="1"/>
</dbReference>
<keyword evidence="5 9" id="KW-1133">Transmembrane helix</keyword>
<keyword evidence="6" id="KW-0175">Coiled coil</keyword>
<keyword evidence="4 9" id="KW-0812">Transmembrane</keyword>
<evidence type="ECO:0000256" key="1">
    <source>
        <dbReference type="ARBA" id="ARBA00004167"/>
    </source>
</evidence>
<dbReference type="GO" id="GO:0005737">
    <property type="term" value="C:cytoplasm"/>
    <property type="evidence" value="ECO:0007669"/>
    <property type="project" value="UniProtKB-SubCell"/>
</dbReference>
<sequence length="455" mass="50981">MQYMRMPDLTESQEAAGASSGGRSENNVINTTVNGHHSSGDEADKEDNPVLPSIPDSFLQKLGLSANQDEEISPDQLTDQEIENKFTSLALAFKTDKITLDKRLEIQERSRDIAEENVAKEISGIRDAWDKLNQIILDTQVREVLLKIQKHLDVLEQVTSRLSGRAEVYGAVQQERRMSKAIEVMLSHVENLRMVHEREHNELEEARKMIQDSRPFGGSSSLELGEYGIKGRSLSVCQASALQPRGPRRRVSEVVIPRGPGGATLSHSASIDPKSKFQHIVASTAMKNSIGNTMRRASMEKQASTSSLGSLQSQSRENSMESKNGLPVTQRVLSQNNSEEDAYQKGFEQGIKAQIGGKLASLREQQNSISEKLEEIQDKCDEDDNIPSIDFKEMIVRKFWEVVPEWETASKKLRLTMAGFVFFMALCSIFLSFIPLGQATMQVYPHYKHMDKPPF</sequence>
<feature type="region of interest" description="Disordered" evidence="8">
    <location>
        <begin position="1"/>
        <end position="54"/>
    </location>
</feature>
<evidence type="ECO:0000256" key="4">
    <source>
        <dbReference type="ARBA" id="ARBA00022692"/>
    </source>
</evidence>
<evidence type="ECO:0000313" key="10">
    <source>
        <dbReference type="EMBL" id="KAK3097475.1"/>
    </source>
</evidence>
<dbReference type="AlphaFoldDB" id="A0AA88Y361"/>
<evidence type="ECO:0000256" key="9">
    <source>
        <dbReference type="SAM" id="Phobius"/>
    </source>
</evidence>
<evidence type="ECO:0000313" key="11">
    <source>
        <dbReference type="Proteomes" id="UP001186944"/>
    </source>
</evidence>
<reference evidence="10" key="1">
    <citation type="submission" date="2019-08" db="EMBL/GenBank/DDBJ databases">
        <title>The improved chromosome-level genome for the pearl oyster Pinctada fucata martensii using PacBio sequencing and Hi-C.</title>
        <authorList>
            <person name="Zheng Z."/>
        </authorList>
    </citation>
    <scope>NUCLEOTIDE SEQUENCE</scope>
    <source>
        <strain evidence="10">ZZ-2019</strain>
        <tissue evidence="10">Adductor muscle</tissue>
    </source>
</reference>
<proteinExistence type="predicted"/>
<accession>A0AA88Y361</accession>
<keyword evidence="3" id="KW-0963">Cytoplasm</keyword>
<feature type="region of interest" description="Disordered" evidence="8">
    <location>
        <begin position="295"/>
        <end position="327"/>
    </location>
</feature>
<evidence type="ECO:0000256" key="2">
    <source>
        <dbReference type="ARBA" id="ARBA00004496"/>
    </source>
</evidence>